<keyword evidence="2" id="KW-0378">Hydrolase</keyword>
<dbReference type="InterPro" id="IPR029058">
    <property type="entry name" value="AB_hydrolase_fold"/>
</dbReference>
<sequence>MFGPYIMWGTLACAYWPIEPAPKEKIDAQGAAPILVVGTKRDPATPYEWAEALADQLSSGVLVDFDGDGHTAYRSGSSCVDRLVDDYLINLTVPEDGVRCPKID</sequence>
<dbReference type="GO" id="GO:0016787">
    <property type="term" value="F:hydrolase activity"/>
    <property type="evidence" value="ECO:0007669"/>
    <property type="project" value="UniProtKB-KW"/>
</dbReference>
<feature type="domain" description="Peptidase S33 tripeptidyl aminopeptidase-like C-terminal" evidence="1">
    <location>
        <begin position="2"/>
        <end position="100"/>
    </location>
</feature>
<gene>
    <name evidence="2" type="ORF">ACFQ08_14405</name>
</gene>
<keyword evidence="3" id="KW-1185">Reference proteome</keyword>
<evidence type="ECO:0000259" key="1">
    <source>
        <dbReference type="Pfam" id="PF08386"/>
    </source>
</evidence>
<proteinExistence type="predicted"/>
<dbReference type="Pfam" id="PF08386">
    <property type="entry name" value="Abhydrolase_4"/>
    <property type="match status" value="1"/>
</dbReference>
<dbReference type="EMBL" id="JBHTHX010000426">
    <property type="protein sequence ID" value="MFD0885739.1"/>
    <property type="molecule type" value="Genomic_DNA"/>
</dbReference>
<dbReference type="Proteomes" id="UP001597024">
    <property type="component" value="Unassembled WGS sequence"/>
</dbReference>
<evidence type="ECO:0000313" key="3">
    <source>
        <dbReference type="Proteomes" id="UP001597024"/>
    </source>
</evidence>
<name>A0ABW3DPK1_9ACTN</name>
<evidence type="ECO:0000313" key="2">
    <source>
        <dbReference type="EMBL" id="MFD0885739.1"/>
    </source>
</evidence>
<dbReference type="InterPro" id="IPR013595">
    <property type="entry name" value="Pept_S33_TAP-like_C"/>
</dbReference>
<protein>
    <submittedName>
        <fullName evidence="2">Alpha/beta hydrolase</fullName>
    </submittedName>
</protein>
<reference evidence="3" key="1">
    <citation type="journal article" date="2019" name="Int. J. Syst. Evol. Microbiol.">
        <title>The Global Catalogue of Microorganisms (GCM) 10K type strain sequencing project: providing services to taxonomists for standard genome sequencing and annotation.</title>
        <authorList>
            <consortium name="The Broad Institute Genomics Platform"/>
            <consortium name="The Broad Institute Genome Sequencing Center for Infectious Disease"/>
            <person name="Wu L."/>
            <person name="Ma J."/>
        </authorList>
    </citation>
    <scope>NUCLEOTIDE SEQUENCE [LARGE SCALE GENOMIC DNA]</scope>
    <source>
        <strain evidence="3">CCUG 62974</strain>
    </source>
</reference>
<dbReference type="SUPFAM" id="SSF53474">
    <property type="entry name" value="alpha/beta-Hydrolases"/>
    <property type="match status" value="1"/>
</dbReference>
<comment type="caution">
    <text evidence="2">The sequence shown here is derived from an EMBL/GenBank/DDBJ whole genome shotgun (WGS) entry which is preliminary data.</text>
</comment>
<organism evidence="2 3">
    <name type="scientific">Streptosporangium algeriense</name>
    <dbReference type="NCBI Taxonomy" id="1682748"/>
    <lineage>
        <taxon>Bacteria</taxon>
        <taxon>Bacillati</taxon>
        <taxon>Actinomycetota</taxon>
        <taxon>Actinomycetes</taxon>
        <taxon>Streptosporangiales</taxon>
        <taxon>Streptosporangiaceae</taxon>
        <taxon>Streptosporangium</taxon>
    </lineage>
</organism>
<accession>A0ABW3DPK1</accession>
<dbReference type="Gene3D" id="3.40.50.1820">
    <property type="entry name" value="alpha/beta hydrolase"/>
    <property type="match status" value="1"/>
</dbReference>